<keyword evidence="6 10" id="KW-0695">RNA-directed DNA polymerase</keyword>
<organism evidence="10 11">
    <name type="scientific">Paracidovorax valerianellae</name>
    <dbReference type="NCBI Taxonomy" id="187868"/>
    <lineage>
        <taxon>Bacteria</taxon>
        <taxon>Pseudomonadati</taxon>
        <taxon>Pseudomonadota</taxon>
        <taxon>Betaproteobacteria</taxon>
        <taxon>Burkholderiales</taxon>
        <taxon>Comamonadaceae</taxon>
        <taxon>Paracidovorax</taxon>
    </lineage>
</organism>
<evidence type="ECO:0000256" key="5">
    <source>
        <dbReference type="ARBA" id="ARBA00022842"/>
    </source>
</evidence>
<dbReference type="CDD" id="cd03487">
    <property type="entry name" value="RT_Bac_retron_II"/>
    <property type="match status" value="1"/>
</dbReference>
<dbReference type="GO" id="GO:0003964">
    <property type="term" value="F:RNA-directed DNA polymerase activity"/>
    <property type="evidence" value="ECO:0007669"/>
    <property type="project" value="UniProtKB-KW"/>
</dbReference>
<dbReference type="AlphaFoldDB" id="A0A1G7FG09"/>
<sequence length="553" mass="62128">MEYEKVGSVIYPSPLYTQFTLPKKSGGVRIIDAPFQELKELQHKLLVFLKTLVDPPKSCVHGFVSGRSIVTNALAHSERSPKFVLNIDLKNFFPTISFYRVRGIFLKRPFSFSHQIASLIAHMCCKDGFLVQGASTSPLISNLICRNLDNQLRGLSLRHNSVYTRYCDDLTFSFPRERAESLPGSICSFAGEIVTLGAMSLEIIASNGFEINSDKTRISSSKRRLEVTGLVINKFPNVSRDYVDRLRGALHAWDVHGYPRALRSWKNKIPYERAGRRPRPPLAGIVRGRLLFLKMVRGADDDLYVRLATKFNILRQRDSIYRKIRALKSLSVDSVAKTATAARKAVYVIEVVWTDAADDMPLVDRRGTVFVTEYDLLISCHHVIDPDFSDDERKEISGKILNRSVKLIVPETNDTYSIDVIKFDSHLDIALLKFSEAKPAGLRKLLFSERSPVQSSGTTLLGFPNWKQGRPLTSASGEITSIYPRSNTNRLEASQAIRQGNSGGPLVDPDFRVIGMAIEGATYDRGNNECLAANEIINWIQPEVDKLKSQLKF</sequence>
<evidence type="ECO:0000256" key="7">
    <source>
        <dbReference type="ARBA" id="ARBA00034120"/>
    </source>
</evidence>
<dbReference type="InterPro" id="IPR000477">
    <property type="entry name" value="RT_dom"/>
</dbReference>
<dbReference type="InterPro" id="IPR051083">
    <property type="entry name" value="GrpII_Intron_Splice-Mob/Def"/>
</dbReference>
<accession>A0A1G7FG09</accession>
<evidence type="ECO:0000313" key="10">
    <source>
        <dbReference type="EMBL" id="SDE74802.1"/>
    </source>
</evidence>
<dbReference type="Pfam" id="PF00078">
    <property type="entry name" value="RVT_1"/>
    <property type="match status" value="1"/>
</dbReference>
<evidence type="ECO:0000256" key="2">
    <source>
        <dbReference type="ARBA" id="ARBA00022679"/>
    </source>
</evidence>
<dbReference type="GO" id="GO:0046872">
    <property type="term" value="F:metal ion binding"/>
    <property type="evidence" value="ECO:0007669"/>
    <property type="project" value="UniProtKB-KW"/>
</dbReference>
<dbReference type="SUPFAM" id="SSF50494">
    <property type="entry name" value="Trypsin-like serine proteases"/>
    <property type="match status" value="1"/>
</dbReference>
<keyword evidence="3" id="KW-0548">Nucleotidyltransferase</keyword>
<proteinExistence type="inferred from homology"/>
<keyword evidence="5" id="KW-0460">Magnesium</keyword>
<dbReference type="InterPro" id="IPR043504">
    <property type="entry name" value="Peptidase_S1_PA_chymotrypsin"/>
</dbReference>
<gene>
    <name evidence="10" type="ORF">SAMN05192589_12920</name>
</gene>
<dbReference type="PROSITE" id="PS50878">
    <property type="entry name" value="RT_POL"/>
    <property type="match status" value="1"/>
</dbReference>
<evidence type="ECO:0000256" key="8">
    <source>
        <dbReference type="ARBA" id="ARBA00048173"/>
    </source>
</evidence>
<dbReference type="InterPro" id="IPR000123">
    <property type="entry name" value="Reverse_transcriptase_msDNA"/>
</dbReference>
<feature type="domain" description="Reverse transcriptase" evidence="9">
    <location>
        <begin position="1"/>
        <end position="232"/>
    </location>
</feature>
<dbReference type="Gene3D" id="2.40.10.10">
    <property type="entry name" value="Trypsin-like serine proteases"/>
    <property type="match status" value="2"/>
</dbReference>
<dbReference type="EC" id="2.7.7.49" evidence="1"/>
<keyword evidence="2" id="KW-0808">Transferase</keyword>
<reference evidence="10 11" key="1">
    <citation type="submission" date="2016-10" db="EMBL/GenBank/DDBJ databases">
        <authorList>
            <person name="de Groot N.N."/>
        </authorList>
    </citation>
    <scope>NUCLEOTIDE SEQUENCE [LARGE SCALE GENOMIC DNA]</scope>
    <source>
        <strain evidence="10 11">DSM 16619</strain>
    </source>
</reference>
<evidence type="ECO:0000256" key="4">
    <source>
        <dbReference type="ARBA" id="ARBA00022723"/>
    </source>
</evidence>
<protein>
    <recommendedName>
        <fullName evidence="1">RNA-directed DNA polymerase</fullName>
        <ecNumber evidence="1">2.7.7.49</ecNumber>
    </recommendedName>
</protein>
<evidence type="ECO:0000256" key="3">
    <source>
        <dbReference type="ARBA" id="ARBA00022695"/>
    </source>
</evidence>
<keyword evidence="4" id="KW-0479">Metal-binding</keyword>
<dbReference type="OrthoDB" id="7055795at2"/>
<name>A0A1G7FG09_9BURK</name>
<evidence type="ECO:0000256" key="6">
    <source>
        <dbReference type="ARBA" id="ARBA00022918"/>
    </source>
</evidence>
<dbReference type="PRINTS" id="PR00866">
    <property type="entry name" value="RNADNAPOLMS"/>
</dbReference>
<dbReference type="STRING" id="187868.SAMN05192589_12920"/>
<dbReference type="PANTHER" id="PTHR34047:SF7">
    <property type="entry name" value="RNA-DIRECTED DNA POLYMERASE"/>
    <property type="match status" value="1"/>
</dbReference>
<dbReference type="EMBL" id="FMZC01000029">
    <property type="protein sequence ID" value="SDE74802.1"/>
    <property type="molecule type" value="Genomic_DNA"/>
</dbReference>
<dbReference type="RefSeq" id="WP_092746164.1">
    <property type="nucleotide sequence ID" value="NZ_FMZC01000029.1"/>
</dbReference>
<dbReference type="Proteomes" id="UP000198781">
    <property type="component" value="Unassembled WGS sequence"/>
</dbReference>
<evidence type="ECO:0000259" key="9">
    <source>
        <dbReference type="PROSITE" id="PS50878"/>
    </source>
</evidence>
<dbReference type="PANTHER" id="PTHR34047">
    <property type="entry name" value="NUCLEAR INTRON MATURASE 1, MITOCHONDRIAL-RELATED"/>
    <property type="match status" value="1"/>
</dbReference>
<keyword evidence="11" id="KW-1185">Reference proteome</keyword>
<comment type="catalytic activity">
    <reaction evidence="8">
        <text>DNA(n) + a 2'-deoxyribonucleoside 5'-triphosphate = DNA(n+1) + diphosphate</text>
        <dbReference type="Rhea" id="RHEA:22508"/>
        <dbReference type="Rhea" id="RHEA-COMP:17339"/>
        <dbReference type="Rhea" id="RHEA-COMP:17340"/>
        <dbReference type="ChEBI" id="CHEBI:33019"/>
        <dbReference type="ChEBI" id="CHEBI:61560"/>
        <dbReference type="ChEBI" id="CHEBI:173112"/>
        <dbReference type="EC" id="2.7.7.49"/>
    </reaction>
</comment>
<evidence type="ECO:0000256" key="1">
    <source>
        <dbReference type="ARBA" id="ARBA00012493"/>
    </source>
</evidence>
<comment type="similarity">
    <text evidence="7">Belongs to the bacterial reverse transcriptase family.</text>
</comment>
<evidence type="ECO:0000313" key="11">
    <source>
        <dbReference type="Proteomes" id="UP000198781"/>
    </source>
</evidence>
<dbReference type="Pfam" id="PF13365">
    <property type="entry name" value="Trypsin_2"/>
    <property type="match status" value="1"/>
</dbReference>
<dbReference type="InterPro" id="IPR009003">
    <property type="entry name" value="Peptidase_S1_PA"/>
</dbReference>
<dbReference type="GO" id="GO:0003723">
    <property type="term" value="F:RNA binding"/>
    <property type="evidence" value="ECO:0007669"/>
    <property type="project" value="InterPro"/>
</dbReference>